<accession>A0A4C1S9N5</accession>
<dbReference type="InterPro" id="IPR018325">
    <property type="entry name" value="Rad4/PNGase_transGLS-fold"/>
</dbReference>
<proteinExistence type="inferred from homology"/>
<keyword evidence="8" id="KW-0175">Coiled coil</keyword>
<feature type="compositionally biased region" description="Polar residues" evidence="9">
    <location>
        <begin position="462"/>
        <end position="471"/>
    </location>
</feature>
<dbReference type="GO" id="GO:0071942">
    <property type="term" value="C:XPC complex"/>
    <property type="evidence" value="ECO:0007669"/>
    <property type="project" value="TreeGrafter"/>
</dbReference>
<evidence type="ECO:0000256" key="4">
    <source>
        <dbReference type="ARBA" id="ARBA00022763"/>
    </source>
</evidence>
<sequence length="1418" mass="163380">MPTTRKKIIKTVYDDEEGEDEYKDFSDSGSEAVISEESLSSEEIDEVESSADEFQTQSTKPVKIKKYAKKQQFTKSFITRIQKQMIPGGDEENSTVPLISVKDLTEEDKLLPPILNLSESDSSDDDEPSTSYCQVSSTFKTTPIQDSETEKESATEYIDVWPTDLQDNSAEIAKKTFEQLEQHTNEIAKTKATLAEYKARNKNTESNVKDLLALGEEFSPSPVNKRKHKVHKKKNDSESEIEEWEEVKEVKTVPQQGIQLIVDFPDAAVKRSKKIDVEMMMKRKINRVKKEYQVYMHKVHILCWLGHGNYVSRILNDQEILAAALTLVSSNTYYPGERVDLKYIEQITSWFKNKLVLKQDKHENKFKPKAPSLKDILKTQIHNKVVTTKKYLVFVFVSMLRALGLQCRVMFNFTTLPLKPSNSELCSLSTKPQKDKKKESTKKDDMLNSKKPSHSHKKKQNNENSKSTPAKISQLDGNDDTLLEKKSLQKNNRSTCKLTKDTLSENDISPPKRARKSFKESLCNEMKDIGKKTLPLKNAVSPKKTRQSLKNNNDSLTKQKETVNNCAVTNNIPKKVKLPKIQVSKEDVDVSSKYFIDKISDSDKVSVTIQKTSDDFLRVTRTRSQTTNVSTSNNTSNKIQNLKIRTKSAPGKSAETSKYFKETDLKILNKDNTKNLNIRKRKSVQEKGGCDDEDKQRISHKDIMAKTNKKPRNDVKSDLIKIIKGRVKEAKTEAKRKLVKDEEIPRYKNDIWCEVYIEELEQWISVDVIEAKVHCCSEIYKRSTQPVAYIVGWDNNNYLKDLTRRYVPHWNTVTRKLRVEPSWWNTALKPWLGPKTAKDKEEDEHLDKLQLEAPLPKSIAEYKNHPLYALTRHLLKFEAIYPQDAPTLGFVRSEPVYARECVYVCRSRDVWLKEAKVVRLGEKPYKIVKARPKWDKQHQLPVLNAKSLPAKLRPDPHQLQTELDQAIFLPEEFVMTSQLTNPQLQENVVLSMEGTPTLSSGTSTKRHVYSNPLQWKRQPFQEKNHDYPEMPRTSVALNKISTLMTRDRFLTLRNAFTRSGIGQPYQVMTILWKVLPMIDKIKEGCRKQERGSGFYSIDEQMIPFTGRGAKMMFGDKKGSFGLGPSIILHLAKSIPPCSCVYHDQYCITIPLIEEMLNRGLHSTRTIMLNKIRDRSSLKLKDDKKMVRGDSDHMVRGLNKTMYLLDFHLEIHEVLIKAPEKRRVKDEEKEPVVMPRKYQKAVKPSVSLSNKVIKDQPLELFGPWQVQDYEPPVAENGIVPRNAYGNVELFKDCMLPVGTVHMKLPGLNKVARKLNIDCAPAMIGFDFNGGWTHPVYDGFVVCKEFEEILTDAWFKDQEEQERREQEKLDARVYGNWKRLIKGLLIRERLKEKYGFEEPTTSKEPKKKSKGPRLVVKKYN</sequence>
<dbReference type="InterPro" id="IPR004583">
    <property type="entry name" value="DNA_repair_Rad4"/>
</dbReference>
<dbReference type="SMART" id="SM01030">
    <property type="entry name" value="BHD_1"/>
    <property type="match status" value="1"/>
</dbReference>
<reference evidence="13 14" key="1">
    <citation type="journal article" date="2019" name="Commun. Biol.">
        <title>The bagworm genome reveals a unique fibroin gene that provides high tensile strength.</title>
        <authorList>
            <person name="Kono N."/>
            <person name="Nakamura H."/>
            <person name="Ohtoshi R."/>
            <person name="Tomita M."/>
            <person name="Numata K."/>
            <person name="Arakawa K."/>
        </authorList>
    </citation>
    <scope>NUCLEOTIDE SEQUENCE [LARGE SCALE GENOMIC DNA]</scope>
</reference>
<name>A0A4C1S9N5_EUMVA</name>
<dbReference type="Gene3D" id="3.30.70.2460">
    <property type="entry name" value="Rad4, beta-hairpin domain BHD3"/>
    <property type="match status" value="1"/>
</dbReference>
<evidence type="ECO:0000256" key="9">
    <source>
        <dbReference type="SAM" id="MobiDB-lite"/>
    </source>
</evidence>
<dbReference type="Proteomes" id="UP000299102">
    <property type="component" value="Unassembled WGS sequence"/>
</dbReference>
<dbReference type="Gene3D" id="3.90.260.10">
    <property type="entry name" value="Transglutaminase-like"/>
    <property type="match status" value="2"/>
</dbReference>
<dbReference type="PANTHER" id="PTHR12135:SF0">
    <property type="entry name" value="DNA REPAIR PROTEIN COMPLEMENTING XP-C CELLS"/>
    <property type="match status" value="1"/>
</dbReference>
<evidence type="ECO:0000313" key="13">
    <source>
        <dbReference type="EMBL" id="GBO98853.1"/>
    </source>
</evidence>
<keyword evidence="3" id="KW-0597">Phosphoprotein</keyword>
<feature type="domain" description="Rad4 beta-hairpin" evidence="10">
    <location>
        <begin position="851"/>
        <end position="903"/>
    </location>
</feature>
<evidence type="ECO:0000256" key="7">
    <source>
        <dbReference type="ARBA" id="ARBA00023242"/>
    </source>
</evidence>
<dbReference type="GO" id="GO:0006298">
    <property type="term" value="P:mismatch repair"/>
    <property type="evidence" value="ECO:0007669"/>
    <property type="project" value="TreeGrafter"/>
</dbReference>
<keyword evidence="7" id="KW-0539">Nucleus</keyword>
<dbReference type="InterPro" id="IPR036985">
    <property type="entry name" value="Transglutaminase-like_sf"/>
</dbReference>
<dbReference type="Pfam" id="PF10403">
    <property type="entry name" value="BHD_1"/>
    <property type="match status" value="1"/>
</dbReference>
<evidence type="ECO:0000313" key="14">
    <source>
        <dbReference type="Proteomes" id="UP000299102"/>
    </source>
</evidence>
<feature type="domain" description="Rad4 beta-hairpin" evidence="11">
    <location>
        <begin position="905"/>
        <end position="955"/>
    </location>
</feature>
<evidence type="ECO:0000256" key="6">
    <source>
        <dbReference type="ARBA" id="ARBA00023204"/>
    </source>
</evidence>
<keyword evidence="14" id="KW-1185">Reference proteome</keyword>
<gene>
    <name evidence="13" type="primary">Xpc</name>
    <name evidence="13" type="ORF">EVAR_67147_1</name>
</gene>
<dbReference type="Pfam" id="PF10405">
    <property type="entry name" value="BHD_3"/>
    <property type="match status" value="1"/>
</dbReference>
<feature type="region of interest" description="Disordered" evidence="9">
    <location>
        <begin position="1394"/>
        <end position="1418"/>
    </location>
</feature>
<dbReference type="OrthoDB" id="300780at2759"/>
<dbReference type="InterPro" id="IPR038765">
    <property type="entry name" value="Papain-like_cys_pep_sf"/>
</dbReference>
<organism evidence="13 14">
    <name type="scientific">Eumeta variegata</name>
    <name type="common">Bagworm moth</name>
    <name type="synonym">Eumeta japonica</name>
    <dbReference type="NCBI Taxonomy" id="151549"/>
    <lineage>
        <taxon>Eukaryota</taxon>
        <taxon>Metazoa</taxon>
        <taxon>Ecdysozoa</taxon>
        <taxon>Arthropoda</taxon>
        <taxon>Hexapoda</taxon>
        <taxon>Insecta</taxon>
        <taxon>Pterygota</taxon>
        <taxon>Neoptera</taxon>
        <taxon>Endopterygota</taxon>
        <taxon>Lepidoptera</taxon>
        <taxon>Glossata</taxon>
        <taxon>Ditrysia</taxon>
        <taxon>Tineoidea</taxon>
        <taxon>Psychidae</taxon>
        <taxon>Oiketicinae</taxon>
        <taxon>Eumeta</taxon>
    </lineage>
</organism>
<dbReference type="GO" id="GO:0006289">
    <property type="term" value="P:nucleotide-excision repair"/>
    <property type="evidence" value="ECO:0007669"/>
    <property type="project" value="InterPro"/>
</dbReference>
<comment type="similarity">
    <text evidence="2">Belongs to the XPC family.</text>
</comment>
<dbReference type="EMBL" id="BGZK01003217">
    <property type="protein sequence ID" value="GBO98853.1"/>
    <property type="molecule type" value="Genomic_DNA"/>
</dbReference>
<feature type="compositionally biased region" description="Basic and acidic residues" evidence="9">
    <location>
        <begin position="432"/>
        <end position="448"/>
    </location>
</feature>
<dbReference type="GO" id="GO:0003684">
    <property type="term" value="F:damaged DNA binding"/>
    <property type="evidence" value="ECO:0007669"/>
    <property type="project" value="InterPro"/>
</dbReference>
<dbReference type="GO" id="GO:0005737">
    <property type="term" value="C:cytoplasm"/>
    <property type="evidence" value="ECO:0007669"/>
    <property type="project" value="TreeGrafter"/>
</dbReference>
<feature type="compositionally biased region" description="Acidic residues" evidence="9">
    <location>
        <begin position="39"/>
        <end position="51"/>
    </location>
</feature>
<comment type="subcellular location">
    <subcellularLocation>
        <location evidence="1">Nucleus</location>
    </subcellularLocation>
</comment>
<keyword evidence="5" id="KW-0238">DNA-binding</keyword>
<evidence type="ECO:0000259" key="12">
    <source>
        <dbReference type="SMART" id="SM01032"/>
    </source>
</evidence>
<dbReference type="STRING" id="151549.A0A4C1S9N5"/>
<feature type="compositionally biased region" description="Polar residues" evidence="9">
    <location>
        <begin position="548"/>
        <end position="562"/>
    </location>
</feature>
<feature type="region of interest" description="Disordered" evidence="9">
    <location>
        <begin position="424"/>
        <end position="562"/>
    </location>
</feature>
<keyword evidence="6" id="KW-0234">DNA repair</keyword>
<feature type="domain" description="Rad4 beta-hairpin" evidence="12">
    <location>
        <begin position="1278"/>
        <end position="1352"/>
    </location>
</feature>
<dbReference type="PANTHER" id="PTHR12135">
    <property type="entry name" value="DNA REPAIR PROTEIN XP-C / RAD4"/>
    <property type="match status" value="1"/>
</dbReference>
<dbReference type="GO" id="GO:0003697">
    <property type="term" value="F:single-stranded DNA binding"/>
    <property type="evidence" value="ECO:0007669"/>
    <property type="project" value="TreeGrafter"/>
</dbReference>
<evidence type="ECO:0000256" key="8">
    <source>
        <dbReference type="SAM" id="Coils"/>
    </source>
</evidence>
<comment type="caution">
    <text evidence="13">The sequence shown here is derived from an EMBL/GenBank/DDBJ whole genome shotgun (WGS) entry which is preliminary data.</text>
</comment>
<evidence type="ECO:0000256" key="5">
    <source>
        <dbReference type="ARBA" id="ARBA00023125"/>
    </source>
</evidence>
<dbReference type="Gene3D" id="2.20.20.110">
    <property type="entry name" value="Rad4, beta-hairpin domain BHD1"/>
    <property type="match status" value="1"/>
</dbReference>
<dbReference type="InterPro" id="IPR018326">
    <property type="entry name" value="Rad4_beta-hairpin_dom1"/>
</dbReference>
<feature type="region of interest" description="Disordered" evidence="9">
    <location>
        <begin position="110"/>
        <end position="135"/>
    </location>
</feature>
<evidence type="ECO:0000256" key="2">
    <source>
        <dbReference type="ARBA" id="ARBA00009525"/>
    </source>
</evidence>
<dbReference type="InterPro" id="IPR018327">
    <property type="entry name" value="BHD_2"/>
</dbReference>
<dbReference type="Pfam" id="PF03835">
    <property type="entry name" value="Rad4"/>
    <property type="match status" value="1"/>
</dbReference>
<dbReference type="InterPro" id="IPR042488">
    <property type="entry name" value="Rad4_BHD3_sf"/>
</dbReference>
<dbReference type="SUPFAM" id="SSF54001">
    <property type="entry name" value="Cysteine proteinases"/>
    <property type="match status" value="1"/>
</dbReference>
<evidence type="ECO:0000256" key="3">
    <source>
        <dbReference type="ARBA" id="ARBA00022553"/>
    </source>
</evidence>
<evidence type="ECO:0000259" key="10">
    <source>
        <dbReference type="SMART" id="SM01030"/>
    </source>
</evidence>
<evidence type="ECO:0000256" key="1">
    <source>
        <dbReference type="ARBA" id="ARBA00004123"/>
    </source>
</evidence>
<dbReference type="InterPro" id="IPR018328">
    <property type="entry name" value="Rad4_beta-hairpin_dom3"/>
</dbReference>
<dbReference type="FunFam" id="3.30.70.2460:FF:000001">
    <property type="entry name" value="DNA repair protein Rad4 family"/>
    <property type="match status" value="1"/>
</dbReference>
<dbReference type="SMART" id="SM01032">
    <property type="entry name" value="BHD_3"/>
    <property type="match status" value="1"/>
</dbReference>
<feature type="coiled-coil region" evidence="8">
    <location>
        <begin position="173"/>
        <end position="214"/>
    </location>
</feature>
<feature type="domain" description="Rad4 beta-hairpin" evidence="11">
    <location>
        <begin position="1215"/>
        <end position="1271"/>
    </location>
</feature>
<evidence type="ECO:0000259" key="11">
    <source>
        <dbReference type="SMART" id="SM01031"/>
    </source>
</evidence>
<feature type="compositionally biased region" description="Basic residues" evidence="9">
    <location>
        <begin position="1403"/>
        <end position="1418"/>
    </location>
</feature>
<dbReference type="FunFam" id="2.20.20.110:FF:000001">
    <property type="entry name" value="DNA repair protein complementing XP-C cells"/>
    <property type="match status" value="1"/>
</dbReference>
<protein>
    <submittedName>
        <fullName evidence="13">DNA repair protein complementing XP-C cells homolog</fullName>
    </submittedName>
</protein>
<feature type="region of interest" description="Disordered" evidence="9">
    <location>
        <begin position="17"/>
        <end position="58"/>
    </location>
</feature>
<keyword evidence="4" id="KW-0227">DNA damage</keyword>
<dbReference type="GO" id="GO:0000111">
    <property type="term" value="C:nucleotide-excision repair factor 2 complex"/>
    <property type="evidence" value="ECO:0007669"/>
    <property type="project" value="TreeGrafter"/>
</dbReference>
<dbReference type="SMART" id="SM01031">
    <property type="entry name" value="BHD_2"/>
    <property type="match status" value="2"/>
</dbReference>